<dbReference type="EMBL" id="CP044618">
    <property type="protein sequence ID" value="QRD90732.1"/>
    <property type="molecule type" value="Genomic_DNA"/>
</dbReference>
<name>A0A7U2R099_ASPFN</name>
<dbReference type="VEuPathDB" id="FungiDB:AFLA_011716"/>
<dbReference type="AlphaFoldDB" id="A0A7U2R099"/>
<keyword evidence="1" id="KW-0479">Metal-binding</keyword>
<dbReference type="Gene3D" id="3.30.160.60">
    <property type="entry name" value="Classic Zinc Finger"/>
    <property type="match status" value="1"/>
</dbReference>
<evidence type="ECO:0000259" key="3">
    <source>
        <dbReference type="PROSITE" id="PS50157"/>
    </source>
</evidence>
<dbReference type="VEuPathDB" id="FungiDB:F9C07_2159521"/>
<feature type="region of interest" description="Disordered" evidence="2">
    <location>
        <begin position="163"/>
        <end position="217"/>
    </location>
</feature>
<evidence type="ECO:0000313" key="4">
    <source>
        <dbReference type="EMBL" id="QRD90732.1"/>
    </source>
</evidence>
<keyword evidence="1" id="KW-0863">Zinc-finger</keyword>
<accession>A0A7U2R099</accession>
<organism evidence="4 5">
    <name type="scientific">Aspergillus flavus (strain ATCC 200026 / FGSC A1120 / IAM 13836 / NRRL 3357 / JCM 12722 / SRRC 167)</name>
    <dbReference type="NCBI Taxonomy" id="332952"/>
    <lineage>
        <taxon>Eukaryota</taxon>
        <taxon>Fungi</taxon>
        <taxon>Dikarya</taxon>
        <taxon>Ascomycota</taxon>
        <taxon>Pezizomycotina</taxon>
        <taxon>Eurotiomycetes</taxon>
        <taxon>Eurotiomycetidae</taxon>
        <taxon>Eurotiales</taxon>
        <taxon>Aspergillaceae</taxon>
        <taxon>Aspergillus</taxon>
        <taxon>Aspergillus subgen. Circumdati</taxon>
    </lineage>
</organism>
<keyword evidence="1" id="KW-0862">Zinc</keyword>
<keyword evidence="5" id="KW-1185">Reference proteome</keyword>
<dbReference type="InterPro" id="IPR013087">
    <property type="entry name" value="Znf_C2H2_type"/>
</dbReference>
<proteinExistence type="predicted"/>
<dbReference type="Proteomes" id="UP000596276">
    <property type="component" value="Chromosome 4"/>
</dbReference>
<reference evidence="5" key="1">
    <citation type="journal article" date="2021" name="G3 (Bethesda)">
        <title>Chromosome assembled and annotated genome sequence of Aspergillus flavus NRRL 3357.</title>
        <authorList>
            <person name="Skerker J.M."/>
            <person name="Pianalto K.M."/>
            <person name="Mondo S.J."/>
            <person name="Yang K."/>
            <person name="Arkin A.P."/>
            <person name="Keller N.P."/>
            <person name="Grigoriev I.V."/>
            <person name="Louise Glass N.L."/>
        </authorList>
    </citation>
    <scope>NUCLEOTIDE SEQUENCE [LARGE SCALE GENOMIC DNA]</scope>
    <source>
        <strain evidence="5">ATCC 200026 / FGSC A1120 / IAM 13836 / NRRL 3357 / JCM 12722 / SRRC 167</strain>
    </source>
</reference>
<evidence type="ECO:0000313" key="5">
    <source>
        <dbReference type="Proteomes" id="UP000596276"/>
    </source>
</evidence>
<evidence type="ECO:0000256" key="1">
    <source>
        <dbReference type="PROSITE-ProRule" id="PRU00042"/>
    </source>
</evidence>
<protein>
    <recommendedName>
        <fullName evidence="3">C2H2-type domain-containing protein</fullName>
    </recommendedName>
</protein>
<gene>
    <name evidence="4" type="ORF">F9C07_2159521</name>
</gene>
<dbReference type="GO" id="GO:0008270">
    <property type="term" value="F:zinc ion binding"/>
    <property type="evidence" value="ECO:0007669"/>
    <property type="project" value="UniProtKB-KW"/>
</dbReference>
<feature type="domain" description="C2H2-type" evidence="3">
    <location>
        <begin position="253"/>
        <end position="276"/>
    </location>
</feature>
<sequence>MLPTSTYKYSMEGRFFLSTIYIPHSFVIFTNIHSDYSQLHYSLSLFLVCFSFSLSRQLLAMEETTGGSVWGASEFSFTEDEQVEPTSPNQGQSYLDPYHFYEPTTAASYPSLSSFGMGPADLIIPNLSPAFLPWPINDNIPAHMLVHDNNVNPQATVATFIPSHGHPQEYPHVPNPNIQHPSQSPTNNNTLATDQNPNTQHEATGATKALTHSSTKPKQWRCDEKGCKYRGTFARKAEMKRHIESLHVNPGSHECPLCGSQHNRKDNLVAHLKTRH</sequence>
<feature type="compositionally biased region" description="Polar residues" evidence="2">
    <location>
        <begin position="176"/>
        <end position="202"/>
    </location>
</feature>
<dbReference type="SMART" id="SM00355">
    <property type="entry name" value="ZnF_C2H2"/>
    <property type="match status" value="2"/>
</dbReference>
<evidence type="ECO:0000256" key="2">
    <source>
        <dbReference type="SAM" id="MobiDB-lite"/>
    </source>
</evidence>
<dbReference type="PROSITE" id="PS50157">
    <property type="entry name" value="ZINC_FINGER_C2H2_2"/>
    <property type="match status" value="1"/>
</dbReference>